<gene>
    <name evidence="1" type="ORF">GUJ93_ZPchr0006g41660</name>
</gene>
<sequence>MVFGSKQKRYEVDERAVAAYSDELEVQEIHDVDDGDQGEEDGVPAADVTGMRHPLLARRGHMLNGILIPKILLSRSL</sequence>
<reference evidence="1" key="2">
    <citation type="submission" date="2021-02" db="EMBL/GenBank/DDBJ databases">
        <authorList>
            <person name="Kimball J.A."/>
            <person name="Haas M.W."/>
            <person name="Macchietto M."/>
            <person name="Kono T."/>
            <person name="Duquette J."/>
            <person name="Shao M."/>
        </authorList>
    </citation>
    <scope>NUCLEOTIDE SEQUENCE</scope>
    <source>
        <tissue evidence="1">Fresh leaf tissue</tissue>
    </source>
</reference>
<evidence type="ECO:0000313" key="2">
    <source>
        <dbReference type="Proteomes" id="UP000729402"/>
    </source>
</evidence>
<comment type="caution">
    <text evidence="1">The sequence shown here is derived from an EMBL/GenBank/DDBJ whole genome shotgun (WGS) entry which is preliminary data.</text>
</comment>
<name>A0A8J5T979_ZIZPA</name>
<keyword evidence="2" id="KW-1185">Reference proteome</keyword>
<protein>
    <submittedName>
        <fullName evidence="1">Uncharacterized protein</fullName>
    </submittedName>
</protein>
<dbReference type="EMBL" id="JAAALK010000283">
    <property type="protein sequence ID" value="KAG8075923.1"/>
    <property type="molecule type" value="Genomic_DNA"/>
</dbReference>
<proteinExistence type="predicted"/>
<reference evidence="1" key="1">
    <citation type="journal article" date="2021" name="bioRxiv">
        <title>Whole Genome Assembly and Annotation of Northern Wild Rice, Zizania palustris L., Supports a Whole Genome Duplication in the Zizania Genus.</title>
        <authorList>
            <person name="Haas M."/>
            <person name="Kono T."/>
            <person name="Macchietto M."/>
            <person name="Millas R."/>
            <person name="McGilp L."/>
            <person name="Shao M."/>
            <person name="Duquette J."/>
            <person name="Hirsch C.N."/>
            <person name="Kimball J."/>
        </authorList>
    </citation>
    <scope>NUCLEOTIDE SEQUENCE</scope>
    <source>
        <tissue evidence="1">Fresh leaf tissue</tissue>
    </source>
</reference>
<dbReference type="Proteomes" id="UP000729402">
    <property type="component" value="Unassembled WGS sequence"/>
</dbReference>
<dbReference type="AlphaFoldDB" id="A0A8J5T979"/>
<accession>A0A8J5T979</accession>
<organism evidence="1 2">
    <name type="scientific">Zizania palustris</name>
    <name type="common">Northern wild rice</name>
    <dbReference type="NCBI Taxonomy" id="103762"/>
    <lineage>
        <taxon>Eukaryota</taxon>
        <taxon>Viridiplantae</taxon>
        <taxon>Streptophyta</taxon>
        <taxon>Embryophyta</taxon>
        <taxon>Tracheophyta</taxon>
        <taxon>Spermatophyta</taxon>
        <taxon>Magnoliopsida</taxon>
        <taxon>Liliopsida</taxon>
        <taxon>Poales</taxon>
        <taxon>Poaceae</taxon>
        <taxon>BOP clade</taxon>
        <taxon>Oryzoideae</taxon>
        <taxon>Oryzeae</taxon>
        <taxon>Zizaniinae</taxon>
        <taxon>Zizania</taxon>
    </lineage>
</organism>
<evidence type="ECO:0000313" key="1">
    <source>
        <dbReference type="EMBL" id="KAG8075923.1"/>
    </source>
</evidence>